<proteinExistence type="predicted"/>
<keyword evidence="2" id="KW-1185">Reference proteome</keyword>
<sequence>MYKRKTLNTLELLVVYGSKYRAALHVHKIDFGEAFGDLGAKERDSLDGRGLAVIKRNIEESQQISSIDEVDVYKYKLVELEQPINAGNDKVRFKMIDIDNHAGEAKSMDSSVEIDEVNFGQYSPVIEFPTELESSIDDWNDFEESLREFSMIKNEPDIVDLRTTVENFLIPTYRAKRLVQRMPEPLSPETAAADIGFLHGALFTVFPDNYYKRLMSNDLELIHCNEGVAHLYLPASSKMSNEHVLVDFNTNRITTHEGYHLLKYLKDREYEPKILEIRFFVDETGAPGDGVRLRTLEWNINNVVENFHLDALEAKIEGERQITVVEEEQVKANYDKFYSEIIQDIKNNDHDLISGVALLSPGLHKDQEILLSLELLNEENMVAVSEAIEIKKSIVEHATPVEHTFSIVYNLGNEKDGLAVAASSSKQLYLNTDNVRAVCESGSRRKRNGVPYCQLYKEESHEDEHEKINEDDKSDADESEKSNKNEIENDDESKEIYHEQEQSEHGFEKINYEKIENGIARKFPSLHEHISLLHKVGSNLQLGFLARDMFGNAYQKNLEGFVESVFFFGAAVGSSMVGKAITLFGQSQKIAGRPLTGKVLGTVGGCLPSVPFDVYMAYQQLKNNNNETAILMVVQNAINIYKKMKEIDQIVHLSVDEKMYEIGREVLFMGTDSTIQSMMDAVSANEAAVVSSFKMYQQFHRFLISGARKVENEGLIYMDDNSIDLTKTYRIESIIGRQSLSDYIEVCKEKKIDLGGSTYGMDRINISQNCHGTKRNLTIVLRKNTFVTCDAQDSVVRYIVTDGSESDLVINGGVHEMYVSSVDYFDLSIRAEKYFREIKFGNSSKVRFQTNDMSNITLILIKENITMKMDNDNNITLYLNEKKTVAEGFLGDGGAVPSPANVGVGVTIPTRTQQKWPGSEPLDSEKHQSYRWNVVYHHTTSWRQN</sequence>
<name>A0A915L2C0_ROMCU</name>
<accession>A0A915L2C0</accession>
<protein>
    <submittedName>
        <fullName evidence="3">Uncharacterized protein</fullName>
    </submittedName>
</protein>
<feature type="region of interest" description="Disordered" evidence="1">
    <location>
        <begin position="457"/>
        <end position="508"/>
    </location>
</feature>
<evidence type="ECO:0000256" key="1">
    <source>
        <dbReference type="SAM" id="MobiDB-lite"/>
    </source>
</evidence>
<organism evidence="2 3">
    <name type="scientific">Romanomermis culicivorax</name>
    <name type="common">Nematode worm</name>
    <dbReference type="NCBI Taxonomy" id="13658"/>
    <lineage>
        <taxon>Eukaryota</taxon>
        <taxon>Metazoa</taxon>
        <taxon>Ecdysozoa</taxon>
        <taxon>Nematoda</taxon>
        <taxon>Enoplea</taxon>
        <taxon>Dorylaimia</taxon>
        <taxon>Mermithida</taxon>
        <taxon>Mermithoidea</taxon>
        <taxon>Mermithidae</taxon>
        <taxon>Romanomermis</taxon>
    </lineage>
</organism>
<evidence type="ECO:0000313" key="2">
    <source>
        <dbReference type="Proteomes" id="UP000887565"/>
    </source>
</evidence>
<dbReference type="Proteomes" id="UP000887565">
    <property type="component" value="Unplaced"/>
</dbReference>
<feature type="compositionally biased region" description="Basic and acidic residues" evidence="1">
    <location>
        <begin position="457"/>
        <end position="471"/>
    </location>
</feature>
<reference evidence="3" key="1">
    <citation type="submission" date="2022-11" db="UniProtKB">
        <authorList>
            <consortium name="WormBaseParasite"/>
        </authorList>
    </citation>
    <scope>IDENTIFICATION</scope>
</reference>
<dbReference type="WBParaSite" id="nRc.2.0.1.t43903-RA">
    <property type="protein sequence ID" value="nRc.2.0.1.t43903-RA"/>
    <property type="gene ID" value="nRc.2.0.1.g43903"/>
</dbReference>
<dbReference type="AlphaFoldDB" id="A0A915L2C0"/>
<evidence type="ECO:0000313" key="3">
    <source>
        <dbReference type="WBParaSite" id="nRc.2.0.1.t43903-RA"/>
    </source>
</evidence>
<feature type="compositionally biased region" description="Basic and acidic residues" evidence="1">
    <location>
        <begin position="494"/>
        <end position="508"/>
    </location>
</feature>